<evidence type="ECO:0000313" key="2">
    <source>
        <dbReference type="Proteomes" id="UP000633943"/>
    </source>
</evidence>
<organism evidence="1 2">
    <name type="scientific">Aromatoleum bremense</name>
    <dbReference type="NCBI Taxonomy" id="76115"/>
    <lineage>
        <taxon>Bacteria</taxon>
        <taxon>Pseudomonadati</taxon>
        <taxon>Pseudomonadota</taxon>
        <taxon>Betaproteobacteria</taxon>
        <taxon>Rhodocyclales</taxon>
        <taxon>Rhodocyclaceae</taxon>
        <taxon>Aromatoleum</taxon>
    </lineage>
</organism>
<reference evidence="1 2" key="1">
    <citation type="submission" date="2019-12" db="EMBL/GenBank/DDBJ databases">
        <title>Comparative genomics gives insights into the taxonomy of the Azoarcus-Aromatoleum group and reveals separate origins of nif in the plant-associated Azoarcus and non-plant-associated Aromatoleum sub-groups.</title>
        <authorList>
            <person name="Lafos M."/>
            <person name="Maluk M."/>
            <person name="Batista M."/>
            <person name="Junghare M."/>
            <person name="Carmona M."/>
            <person name="Faoro H."/>
            <person name="Cruz L.M."/>
            <person name="Battistoni F."/>
            <person name="De Souza E."/>
            <person name="Pedrosa F."/>
            <person name="Chen W.-M."/>
            <person name="Poole P.S."/>
            <person name="Dixon R.A."/>
            <person name="James E.K."/>
        </authorList>
    </citation>
    <scope>NUCLEOTIDE SEQUENCE [LARGE SCALE GENOMIC DNA]</scope>
    <source>
        <strain evidence="1 2">PbN1</strain>
    </source>
</reference>
<proteinExistence type="predicted"/>
<dbReference type="Proteomes" id="UP000633943">
    <property type="component" value="Unassembled WGS sequence"/>
</dbReference>
<keyword evidence="2" id="KW-1185">Reference proteome</keyword>
<name>A0ABX1NX63_9RHOO</name>
<accession>A0ABX1NX63</accession>
<dbReference type="EMBL" id="WTVP01000034">
    <property type="protein sequence ID" value="NMG16383.1"/>
    <property type="molecule type" value="Genomic_DNA"/>
</dbReference>
<sequence length="90" mass="9884">MRTSEHANIRSQQRAIAPMVIDLLLQFGTAQPAGDGASKVFFDKAARRRVKAYAGSLAGLLDEHLDVYAVVGSDNTVVTVAHRIERIQRH</sequence>
<comment type="caution">
    <text evidence="1">The sequence shown here is derived from an EMBL/GenBank/DDBJ whole genome shotgun (WGS) entry which is preliminary data.</text>
</comment>
<protein>
    <submittedName>
        <fullName evidence="1">Uncharacterized protein</fullName>
    </submittedName>
</protein>
<evidence type="ECO:0000313" key="1">
    <source>
        <dbReference type="EMBL" id="NMG16383.1"/>
    </source>
</evidence>
<dbReference type="RefSeq" id="WP_169202968.1">
    <property type="nucleotide sequence ID" value="NZ_CP059467.1"/>
</dbReference>
<gene>
    <name evidence="1" type="ORF">GPA24_12685</name>
</gene>